<dbReference type="AlphaFoldDB" id="A0A6C1C824"/>
<proteinExistence type="predicted"/>
<evidence type="ECO:0000313" key="2">
    <source>
        <dbReference type="Proteomes" id="UP000298111"/>
    </source>
</evidence>
<comment type="caution">
    <text evidence="1">The sequence shown here is derived from an EMBL/GenBank/DDBJ whole genome shotgun (WGS) entry which is preliminary data.</text>
</comment>
<dbReference type="Proteomes" id="UP000298111">
    <property type="component" value="Unassembled WGS sequence"/>
</dbReference>
<sequence>MKKLLNIIAFVLIAQGAGGIAYALTGWFDKWALVHRIGFLDGYEIYVCVVLIALGIAVGAASDAVAARGRD</sequence>
<protein>
    <submittedName>
        <fullName evidence="1">Uncharacterized protein</fullName>
    </submittedName>
</protein>
<dbReference type="EMBL" id="RCIY01000103">
    <property type="protein sequence ID" value="TGG76669.1"/>
    <property type="molecule type" value="Genomic_DNA"/>
</dbReference>
<dbReference type="GeneID" id="75181361"/>
<name>A0A6C1C824_9ACTN</name>
<accession>A0A6C1C824</accession>
<organism evidence="1 2">
    <name type="scientific">Streptomyces albus</name>
    <dbReference type="NCBI Taxonomy" id="1888"/>
    <lineage>
        <taxon>Bacteria</taxon>
        <taxon>Bacillati</taxon>
        <taxon>Actinomycetota</taxon>
        <taxon>Actinomycetes</taxon>
        <taxon>Kitasatosporales</taxon>
        <taxon>Streptomycetaceae</taxon>
        <taxon>Streptomyces</taxon>
    </lineage>
</organism>
<gene>
    <name evidence="1" type="ORF">D8771_29230</name>
</gene>
<reference evidence="1 2" key="1">
    <citation type="submission" date="2018-10" db="EMBL/GenBank/DDBJ databases">
        <title>Isolation of pseudouridimycin from Streptomyces albus DSM 40763.</title>
        <authorList>
            <person name="Rosenqvist P."/>
            <person name="Metsae-Ketelae M."/>
            <person name="Virta P."/>
        </authorList>
    </citation>
    <scope>NUCLEOTIDE SEQUENCE [LARGE SCALE GENOMIC DNA]</scope>
    <source>
        <strain evidence="1 2">DSM 40763</strain>
    </source>
</reference>
<evidence type="ECO:0000313" key="1">
    <source>
        <dbReference type="EMBL" id="TGG76669.1"/>
    </source>
</evidence>
<dbReference type="RefSeq" id="WP_016469751.1">
    <property type="nucleotide sequence ID" value="NZ_BBQG01000034.1"/>
</dbReference>